<protein>
    <submittedName>
        <fullName evidence="2">Uncharacterized protein</fullName>
    </submittedName>
</protein>
<sequence>MLAKLRTAGRFVVLESCRSAEFCPVKVGAVSWEWWRSGKGTAEGCGQAVTVRSWNPVSQNVVYAAMEIFFLLKAVVFTSCGWICGLVVGVGACEVGDVMWLSHTAREW</sequence>
<proteinExistence type="predicted"/>
<reference evidence="2" key="1">
    <citation type="submission" date="2020-12" db="EMBL/GenBank/DDBJ databases">
        <authorList>
            <person name="Iha C."/>
        </authorList>
    </citation>
    <scope>NUCLEOTIDE SEQUENCE</scope>
</reference>
<keyword evidence="1" id="KW-1133">Transmembrane helix</keyword>
<dbReference type="Proteomes" id="UP000708148">
    <property type="component" value="Unassembled WGS sequence"/>
</dbReference>
<dbReference type="EMBL" id="CAJHUC010000722">
    <property type="protein sequence ID" value="CAD7697861.1"/>
    <property type="molecule type" value="Genomic_DNA"/>
</dbReference>
<accession>A0A8S1ISU1</accession>
<organism evidence="2 3">
    <name type="scientific">Ostreobium quekettii</name>
    <dbReference type="NCBI Taxonomy" id="121088"/>
    <lineage>
        <taxon>Eukaryota</taxon>
        <taxon>Viridiplantae</taxon>
        <taxon>Chlorophyta</taxon>
        <taxon>core chlorophytes</taxon>
        <taxon>Ulvophyceae</taxon>
        <taxon>TCBD clade</taxon>
        <taxon>Bryopsidales</taxon>
        <taxon>Ostreobineae</taxon>
        <taxon>Ostreobiaceae</taxon>
        <taxon>Ostreobium</taxon>
    </lineage>
</organism>
<evidence type="ECO:0000313" key="2">
    <source>
        <dbReference type="EMBL" id="CAD7697861.1"/>
    </source>
</evidence>
<evidence type="ECO:0000256" key="1">
    <source>
        <dbReference type="SAM" id="Phobius"/>
    </source>
</evidence>
<keyword evidence="1" id="KW-0472">Membrane</keyword>
<comment type="caution">
    <text evidence="2">The sequence shown here is derived from an EMBL/GenBank/DDBJ whole genome shotgun (WGS) entry which is preliminary data.</text>
</comment>
<name>A0A8S1ISU1_9CHLO</name>
<gene>
    <name evidence="2" type="ORF">OSTQU699_LOCUS3222</name>
</gene>
<keyword evidence="3" id="KW-1185">Reference proteome</keyword>
<dbReference type="AlphaFoldDB" id="A0A8S1ISU1"/>
<feature type="transmembrane region" description="Helical" evidence="1">
    <location>
        <begin position="68"/>
        <end position="92"/>
    </location>
</feature>
<keyword evidence="1" id="KW-0812">Transmembrane</keyword>
<evidence type="ECO:0000313" key="3">
    <source>
        <dbReference type="Proteomes" id="UP000708148"/>
    </source>
</evidence>